<feature type="region of interest" description="Disordered" evidence="1">
    <location>
        <begin position="253"/>
        <end position="281"/>
    </location>
</feature>
<comment type="caution">
    <text evidence="2">The sequence shown here is derived from an EMBL/GenBank/DDBJ whole genome shotgun (WGS) entry which is preliminary data.</text>
</comment>
<feature type="region of interest" description="Disordered" evidence="1">
    <location>
        <begin position="1"/>
        <end position="41"/>
    </location>
</feature>
<dbReference type="AlphaFoldDB" id="A0A811NU76"/>
<proteinExistence type="predicted"/>
<dbReference type="EMBL" id="CAJGYO010000005">
    <property type="protein sequence ID" value="CAD6229831.1"/>
    <property type="molecule type" value="Genomic_DNA"/>
</dbReference>
<gene>
    <name evidence="2" type="ORF">NCGR_LOCUS20324</name>
</gene>
<dbReference type="Proteomes" id="UP000604825">
    <property type="component" value="Unassembled WGS sequence"/>
</dbReference>
<evidence type="ECO:0000256" key="1">
    <source>
        <dbReference type="SAM" id="MobiDB-lite"/>
    </source>
</evidence>
<feature type="compositionally biased region" description="Polar residues" evidence="1">
    <location>
        <begin position="1"/>
        <end position="13"/>
    </location>
</feature>
<feature type="compositionally biased region" description="Basic residues" evidence="1">
    <location>
        <begin position="612"/>
        <end position="626"/>
    </location>
</feature>
<sequence>MDDSVHAQSQPDFSQGRALQDNGNEDPTLNLKMGHPSATQYPSRGSIPGICLRCLSDKHPRRACRSPIKCLACMGWGHIVVNCTVHNHRSHRSYMRTEPSIHNKEKGDLVQPKLFSKAACMDLGPSTSNPPRFHSFVHWWKVSPLYQSSVSPPEPVVIPCKFHSSSIMVGHNKVTTHNAATQAEVNTELTLGGALPSMAINRVTPRRTNGASESQEKPIPAEENLTQAHTFVTESQENPIPFDFFGLGQQAPDHREENQHQQNQGQIGNAMNGEAAPQDNNGWLQWSENLSAVQQGEVQLQAPGMEINLNVPPLVLLQNLNDPPMIDDAQEVLIYQPTLSVIQEEVAENEVEVVPVHLLRKENNSLHREIPDDELMDDNEIQEAQNEQLMDWQQNEVAQAENIQIGMVRIIGSYHPNQFPFQKDIFPSTDVPKKLGLQKDLVNQGSDPSTEKVLVEMPKGWVDFFDCLLHSPHHFDWTSKLNVGLASCLQHQGEASTLLIPRSCPKNHITCGKLLEPPVLQIYEDDFSQNMETPKKKAKISKAKSSIVDTEVRRRNRAREKTNGFKSNQCRVKNCLGCSINPPTLSMENLKKIGAEFCQFDPDLLQEQLTAKKNKPSPISKKKNKRSGTGNVNEDGEAEPVNNKEKGDNDTKNDEKISKEKKKPSKGNEEA</sequence>
<reference evidence="2" key="1">
    <citation type="submission" date="2020-10" db="EMBL/GenBank/DDBJ databases">
        <authorList>
            <person name="Han B."/>
            <person name="Lu T."/>
            <person name="Zhao Q."/>
            <person name="Huang X."/>
            <person name="Zhao Y."/>
        </authorList>
    </citation>
    <scope>NUCLEOTIDE SEQUENCE</scope>
</reference>
<keyword evidence="3" id="KW-1185">Reference proteome</keyword>
<dbReference type="PANTHER" id="PTHR33075">
    <property type="entry name" value="OS02G0499800 PROTEIN"/>
    <property type="match status" value="1"/>
</dbReference>
<dbReference type="PANTHER" id="PTHR33075:SF7">
    <property type="entry name" value="OS02G0303350 PROTEIN"/>
    <property type="match status" value="1"/>
</dbReference>
<protein>
    <submittedName>
        <fullName evidence="2">Uncharacterized protein</fullName>
    </submittedName>
</protein>
<feature type="compositionally biased region" description="Basic and acidic residues" evidence="1">
    <location>
        <begin position="642"/>
        <end position="658"/>
    </location>
</feature>
<accession>A0A811NU76</accession>
<feature type="region of interest" description="Disordered" evidence="1">
    <location>
        <begin position="609"/>
        <end position="671"/>
    </location>
</feature>
<evidence type="ECO:0000313" key="2">
    <source>
        <dbReference type="EMBL" id="CAD6229831.1"/>
    </source>
</evidence>
<name>A0A811NU76_9POAL</name>
<organism evidence="2 3">
    <name type="scientific">Miscanthus lutarioriparius</name>
    <dbReference type="NCBI Taxonomy" id="422564"/>
    <lineage>
        <taxon>Eukaryota</taxon>
        <taxon>Viridiplantae</taxon>
        <taxon>Streptophyta</taxon>
        <taxon>Embryophyta</taxon>
        <taxon>Tracheophyta</taxon>
        <taxon>Spermatophyta</taxon>
        <taxon>Magnoliopsida</taxon>
        <taxon>Liliopsida</taxon>
        <taxon>Poales</taxon>
        <taxon>Poaceae</taxon>
        <taxon>PACMAD clade</taxon>
        <taxon>Panicoideae</taxon>
        <taxon>Andropogonodae</taxon>
        <taxon>Andropogoneae</taxon>
        <taxon>Saccharinae</taxon>
        <taxon>Miscanthus</taxon>
    </lineage>
</organism>
<feature type="region of interest" description="Disordered" evidence="1">
    <location>
        <begin position="200"/>
        <end position="222"/>
    </location>
</feature>
<evidence type="ECO:0000313" key="3">
    <source>
        <dbReference type="Proteomes" id="UP000604825"/>
    </source>
</evidence>
<feature type="compositionally biased region" description="Low complexity" evidence="1">
    <location>
        <begin position="260"/>
        <end position="269"/>
    </location>
</feature>